<keyword evidence="3" id="KW-0687">Ribonucleoprotein</keyword>
<evidence type="ECO:0000256" key="3">
    <source>
        <dbReference type="ARBA" id="ARBA00023274"/>
    </source>
</evidence>
<evidence type="ECO:0000256" key="5">
    <source>
        <dbReference type="ARBA" id="ARBA00035423"/>
    </source>
</evidence>
<comment type="similarity">
    <text evidence="1">Belongs to the universal ribosomal protein uL15 family.</text>
</comment>
<dbReference type="GO" id="GO:0003735">
    <property type="term" value="F:structural constituent of ribosome"/>
    <property type="evidence" value="ECO:0007669"/>
    <property type="project" value="InterPro"/>
</dbReference>
<feature type="region of interest" description="Disordered" evidence="6">
    <location>
        <begin position="20"/>
        <end position="66"/>
    </location>
</feature>
<feature type="domain" description="Large ribosomal subunit protein uL15/eL18" evidence="7">
    <location>
        <begin position="93"/>
        <end position="172"/>
    </location>
</feature>
<dbReference type="PANTHER" id="PTHR12934">
    <property type="entry name" value="50S RIBOSOMAL PROTEIN L15"/>
    <property type="match status" value="1"/>
</dbReference>
<comment type="caution">
    <text evidence="8">The sequence shown here is derived from an EMBL/GenBank/DDBJ whole genome shotgun (WGS) entry which is preliminary data.</text>
</comment>
<dbReference type="GO" id="GO:0005762">
    <property type="term" value="C:mitochondrial large ribosomal subunit"/>
    <property type="evidence" value="ECO:0007669"/>
    <property type="project" value="TreeGrafter"/>
</dbReference>
<evidence type="ECO:0000256" key="2">
    <source>
        <dbReference type="ARBA" id="ARBA00022980"/>
    </source>
</evidence>
<dbReference type="PANTHER" id="PTHR12934:SF11">
    <property type="entry name" value="LARGE RIBOSOMAL SUBUNIT PROTEIN UL15M"/>
    <property type="match status" value="1"/>
</dbReference>
<protein>
    <recommendedName>
        <fullName evidence="4">Large ribosomal subunit protein uL15m</fullName>
    </recommendedName>
    <alternativeName>
        <fullName evidence="5">39S ribosomal protein L15, mitochondrial</fullName>
    </alternativeName>
</protein>
<dbReference type="Pfam" id="PF00828">
    <property type="entry name" value="Ribosomal_L27A"/>
    <property type="match status" value="1"/>
</dbReference>
<evidence type="ECO:0000313" key="9">
    <source>
        <dbReference type="Proteomes" id="UP000230750"/>
    </source>
</evidence>
<keyword evidence="2 8" id="KW-0689">Ribosomal protein</keyword>
<dbReference type="InterPro" id="IPR036227">
    <property type="entry name" value="Ribosomal_uL15/eL18_sf"/>
</dbReference>
<organism evidence="8 9">
    <name type="scientific">Stichopus japonicus</name>
    <name type="common">Sea cucumber</name>
    <dbReference type="NCBI Taxonomy" id="307972"/>
    <lineage>
        <taxon>Eukaryota</taxon>
        <taxon>Metazoa</taxon>
        <taxon>Echinodermata</taxon>
        <taxon>Eleutherozoa</taxon>
        <taxon>Echinozoa</taxon>
        <taxon>Holothuroidea</taxon>
        <taxon>Aspidochirotacea</taxon>
        <taxon>Aspidochirotida</taxon>
        <taxon>Stichopodidae</taxon>
        <taxon>Apostichopus</taxon>
    </lineage>
</organism>
<dbReference type="GO" id="GO:0006412">
    <property type="term" value="P:translation"/>
    <property type="evidence" value="ECO:0007669"/>
    <property type="project" value="InterPro"/>
</dbReference>
<dbReference type="EMBL" id="MRZV01000671">
    <property type="protein sequence ID" value="PIK46011.1"/>
    <property type="molecule type" value="Genomic_DNA"/>
</dbReference>
<evidence type="ECO:0000256" key="1">
    <source>
        <dbReference type="ARBA" id="ARBA00007320"/>
    </source>
</evidence>
<dbReference type="AlphaFoldDB" id="A0A2G8KDD8"/>
<dbReference type="InterPro" id="IPR030878">
    <property type="entry name" value="Ribosomal_uL15"/>
</dbReference>
<dbReference type="STRING" id="307972.A0A2G8KDD8"/>
<keyword evidence="9" id="KW-1185">Reference proteome</keyword>
<evidence type="ECO:0000313" key="8">
    <source>
        <dbReference type="EMBL" id="PIK46011.1"/>
    </source>
</evidence>
<proteinExistence type="inferred from homology"/>
<reference evidence="8 9" key="1">
    <citation type="journal article" date="2017" name="PLoS Biol.">
        <title>The sea cucumber genome provides insights into morphological evolution and visceral regeneration.</title>
        <authorList>
            <person name="Zhang X."/>
            <person name="Sun L."/>
            <person name="Yuan J."/>
            <person name="Sun Y."/>
            <person name="Gao Y."/>
            <person name="Zhang L."/>
            <person name="Li S."/>
            <person name="Dai H."/>
            <person name="Hamel J.F."/>
            <person name="Liu C."/>
            <person name="Yu Y."/>
            <person name="Liu S."/>
            <person name="Lin W."/>
            <person name="Guo K."/>
            <person name="Jin S."/>
            <person name="Xu P."/>
            <person name="Storey K.B."/>
            <person name="Huan P."/>
            <person name="Zhang T."/>
            <person name="Zhou Y."/>
            <person name="Zhang J."/>
            <person name="Lin C."/>
            <person name="Li X."/>
            <person name="Xing L."/>
            <person name="Huo D."/>
            <person name="Sun M."/>
            <person name="Wang L."/>
            <person name="Mercier A."/>
            <person name="Li F."/>
            <person name="Yang H."/>
            <person name="Xiang J."/>
        </authorList>
    </citation>
    <scope>NUCLEOTIDE SEQUENCE [LARGE SCALE GENOMIC DNA]</scope>
    <source>
        <strain evidence="8">Shaxun</strain>
        <tissue evidence="8">Muscle</tissue>
    </source>
</reference>
<sequence>MGSMGNRKALEMVRSMPRVSFVNIRDNPGSKKQKKIRGQGGSRGGESGRGRSGKSKRDTRPPIGYEGGTTPFYLRIPMFPFYKNFATRRQYIPVSLEKLQHLIDMGRIDPEEPIDVTSFVHAGAVRINVFDRVYGIHLTDEGADKFVAPVNLEVQWTSELSIAAVERSGGTISLGYYDPQSLDILSHPLQFFRRGQPIPKRLLPPKDLVDMYTDPSKRGYLSDPNQIKENRLLLAQKFGYELPDLTKGSRRALHR</sequence>
<evidence type="ECO:0000256" key="6">
    <source>
        <dbReference type="SAM" id="MobiDB-lite"/>
    </source>
</evidence>
<dbReference type="InterPro" id="IPR021131">
    <property type="entry name" value="Ribosomal_uL15/eL18"/>
</dbReference>
<dbReference type="SUPFAM" id="SSF52080">
    <property type="entry name" value="Ribosomal proteins L15p and L18e"/>
    <property type="match status" value="1"/>
</dbReference>
<dbReference type="InterPro" id="IPR005749">
    <property type="entry name" value="Ribosomal_uL15_bac-type"/>
</dbReference>
<accession>A0A2G8KDD8</accession>
<gene>
    <name evidence="8" type="ORF">BSL78_17131</name>
</gene>
<dbReference type="HAMAP" id="MF_01341">
    <property type="entry name" value="Ribosomal_uL15"/>
    <property type="match status" value="1"/>
</dbReference>
<dbReference type="Proteomes" id="UP000230750">
    <property type="component" value="Unassembled WGS sequence"/>
</dbReference>
<feature type="compositionally biased region" description="Gly residues" evidence="6">
    <location>
        <begin position="38"/>
        <end position="47"/>
    </location>
</feature>
<dbReference type="OrthoDB" id="361383at2759"/>
<evidence type="ECO:0000259" key="7">
    <source>
        <dbReference type="Pfam" id="PF00828"/>
    </source>
</evidence>
<evidence type="ECO:0000256" key="4">
    <source>
        <dbReference type="ARBA" id="ARBA00035299"/>
    </source>
</evidence>
<name>A0A2G8KDD8_STIJA</name>